<dbReference type="EMBL" id="JAIWYP010000005">
    <property type="protein sequence ID" value="KAH3825200.1"/>
    <property type="molecule type" value="Genomic_DNA"/>
</dbReference>
<reference evidence="1" key="1">
    <citation type="journal article" date="2019" name="bioRxiv">
        <title>The Genome of the Zebra Mussel, Dreissena polymorpha: A Resource for Invasive Species Research.</title>
        <authorList>
            <person name="McCartney M.A."/>
            <person name="Auch B."/>
            <person name="Kono T."/>
            <person name="Mallez S."/>
            <person name="Zhang Y."/>
            <person name="Obille A."/>
            <person name="Becker A."/>
            <person name="Abrahante J.E."/>
            <person name="Garbe J."/>
            <person name="Badalamenti J.P."/>
            <person name="Herman A."/>
            <person name="Mangelson H."/>
            <person name="Liachko I."/>
            <person name="Sullivan S."/>
            <person name="Sone E.D."/>
            <person name="Koren S."/>
            <person name="Silverstein K.A.T."/>
            <person name="Beckman K.B."/>
            <person name="Gohl D.M."/>
        </authorList>
    </citation>
    <scope>NUCLEOTIDE SEQUENCE</scope>
    <source>
        <strain evidence="1">Duluth1</strain>
        <tissue evidence="1">Whole animal</tissue>
    </source>
</reference>
<comment type="caution">
    <text evidence="1">The sequence shown here is derived from an EMBL/GenBank/DDBJ whole genome shotgun (WGS) entry which is preliminary data.</text>
</comment>
<reference evidence="1" key="2">
    <citation type="submission" date="2020-11" db="EMBL/GenBank/DDBJ databases">
        <authorList>
            <person name="McCartney M.A."/>
            <person name="Auch B."/>
            <person name="Kono T."/>
            <person name="Mallez S."/>
            <person name="Becker A."/>
            <person name="Gohl D.M."/>
            <person name="Silverstein K.A.T."/>
            <person name="Koren S."/>
            <person name="Bechman K.B."/>
            <person name="Herman A."/>
            <person name="Abrahante J.E."/>
            <person name="Garbe J."/>
        </authorList>
    </citation>
    <scope>NUCLEOTIDE SEQUENCE</scope>
    <source>
        <strain evidence="1">Duluth1</strain>
        <tissue evidence="1">Whole animal</tissue>
    </source>
</reference>
<sequence length="439" mass="49330">MSSSLIENIKPRPDTDKLSTAALSSAITILKLIVLACRHLLLPAFTTECPAKPRLSTSTGRFQLSHPLAGIIIRTNLLTRIHSPIPGGYYYEDLTINVTLRVLTRKMLSPPSPGGHVFQPTGTIFKLVQDIIGTNLYKAIEKKTGTIFELIQESIRTNVLTKFHNDWTINVIFRVLTRFYYSHIRKKPAPWWPYIIETDLLSKIHENGTIYVASRVQKASTLVAIFFNRPESFWNSFDEDRTIHLASLVKNAPPYDIIGTNIVTKFHEDRTMNEKHPAGGHVFQPTGRFELVQDIIGTNIVTKFHEDRTMNEKHPAGGHVFQPTGRFELVQDIIGTNIVTKFHDDSTINVASRVHITKNAPPPGGPVFQPTGIIFELVQNIIWTNLLTKVHKNQTINVASIVLTRKNGPPPGGNVFQATVTIFELVQDIAETNDLTKFH</sequence>
<evidence type="ECO:0000313" key="1">
    <source>
        <dbReference type="EMBL" id="KAH3825200.1"/>
    </source>
</evidence>
<evidence type="ECO:0000313" key="2">
    <source>
        <dbReference type="Proteomes" id="UP000828390"/>
    </source>
</evidence>
<organism evidence="1 2">
    <name type="scientific">Dreissena polymorpha</name>
    <name type="common">Zebra mussel</name>
    <name type="synonym">Mytilus polymorpha</name>
    <dbReference type="NCBI Taxonomy" id="45954"/>
    <lineage>
        <taxon>Eukaryota</taxon>
        <taxon>Metazoa</taxon>
        <taxon>Spiralia</taxon>
        <taxon>Lophotrochozoa</taxon>
        <taxon>Mollusca</taxon>
        <taxon>Bivalvia</taxon>
        <taxon>Autobranchia</taxon>
        <taxon>Heteroconchia</taxon>
        <taxon>Euheterodonta</taxon>
        <taxon>Imparidentia</taxon>
        <taxon>Neoheterodontei</taxon>
        <taxon>Myida</taxon>
        <taxon>Dreissenoidea</taxon>
        <taxon>Dreissenidae</taxon>
        <taxon>Dreissena</taxon>
    </lineage>
</organism>
<keyword evidence="2" id="KW-1185">Reference proteome</keyword>
<dbReference type="AlphaFoldDB" id="A0A9D4JUI5"/>
<accession>A0A9D4JUI5</accession>
<proteinExistence type="predicted"/>
<name>A0A9D4JUI5_DREPO</name>
<gene>
    <name evidence="1" type="ORF">DPMN_127074</name>
</gene>
<protein>
    <submittedName>
        <fullName evidence="1">Uncharacterized protein</fullName>
    </submittedName>
</protein>
<dbReference type="Proteomes" id="UP000828390">
    <property type="component" value="Unassembled WGS sequence"/>
</dbReference>